<dbReference type="Pfam" id="PF05768">
    <property type="entry name" value="Glrx-like"/>
    <property type="match status" value="1"/>
</dbReference>
<keyword evidence="2" id="KW-1185">Reference proteome</keyword>
<sequence>MQVNVYIKENCSLCDDAKTILELLQTEFSFSIEEIDIYKNDSLLEKYHLLIPVIEIDHTIVDSGIIDYENIANFLKNKK</sequence>
<gene>
    <name evidence="1" type="ORF">F9U64_12765</name>
</gene>
<comment type="caution">
    <text evidence="1">The sequence shown here is derived from an EMBL/GenBank/DDBJ whole genome shotgun (WGS) entry which is preliminary data.</text>
</comment>
<dbReference type="InterPro" id="IPR036249">
    <property type="entry name" value="Thioredoxin-like_sf"/>
</dbReference>
<reference evidence="1 2" key="1">
    <citation type="submission" date="2019-10" db="EMBL/GenBank/DDBJ databases">
        <title>Gracilibacillus sp. nov. isolated from rice seeds.</title>
        <authorList>
            <person name="He S."/>
        </authorList>
    </citation>
    <scope>NUCLEOTIDE SEQUENCE [LARGE SCALE GENOMIC DNA]</scope>
    <source>
        <strain evidence="1 2">TD8</strain>
    </source>
</reference>
<dbReference type="SUPFAM" id="SSF52833">
    <property type="entry name" value="Thioredoxin-like"/>
    <property type="match status" value="1"/>
</dbReference>
<evidence type="ECO:0000313" key="1">
    <source>
        <dbReference type="EMBL" id="KAB8132167.1"/>
    </source>
</evidence>
<dbReference type="AlphaFoldDB" id="A0A7C8KYN4"/>
<organism evidence="1 2">
    <name type="scientific">Gracilibacillus oryzae</name>
    <dbReference type="NCBI Taxonomy" id="1672701"/>
    <lineage>
        <taxon>Bacteria</taxon>
        <taxon>Bacillati</taxon>
        <taxon>Bacillota</taxon>
        <taxon>Bacilli</taxon>
        <taxon>Bacillales</taxon>
        <taxon>Bacillaceae</taxon>
        <taxon>Gracilibacillus</taxon>
    </lineage>
</organism>
<protein>
    <submittedName>
        <fullName evidence="1">Glutaredoxin family protein</fullName>
    </submittedName>
</protein>
<name>A0A7C8KYN4_9BACI</name>
<dbReference type="EMBL" id="WEID01000064">
    <property type="protein sequence ID" value="KAB8132167.1"/>
    <property type="molecule type" value="Genomic_DNA"/>
</dbReference>
<proteinExistence type="predicted"/>
<dbReference type="Proteomes" id="UP000480246">
    <property type="component" value="Unassembled WGS sequence"/>
</dbReference>
<accession>A0A7C8KYN4</accession>
<dbReference type="RefSeq" id="WP_153404016.1">
    <property type="nucleotide sequence ID" value="NZ_ML762432.1"/>
</dbReference>
<dbReference type="InterPro" id="IPR008554">
    <property type="entry name" value="Glutaredoxin-like"/>
</dbReference>
<dbReference type="Gene3D" id="3.40.30.10">
    <property type="entry name" value="Glutaredoxin"/>
    <property type="match status" value="1"/>
</dbReference>
<evidence type="ECO:0000313" key="2">
    <source>
        <dbReference type="Proteomes" id="UP000480246"/>
    </source>
</evidence>
<dbReference type="OrthoDB" id="32865at2"/>